<sequence>MFAARRAMITSPVAMAIFWPLLLLLTNILPGFPVDAHGCRQIQVARWMPFNNTKLREVCESSYHADAKSLSDEQICSFWAMNTPDRVNQEKELVGNFTGEAVKDADPCLNFDCDKCDVTLVTFDESSVLDNRGICWVPIAVIQIPRVHQEAKLNLKQGKCDLNEVLNRFKQTYGADMIDTFMQHPEWHTPNKTLLTIRLTKKARTSKTPIHDNVKCS</sequence>
<feature type="chain" id="PRO_5013254468" evidence="1">
    <location>
        <begin position="32"/>
        <end position="217"/>
    </location>
</feature>
<dbReference type="RefSeq" id="XP_040724737.1">
    <property type="nucleotide sequence ID" value="XM_040869437.1"/>
</dbReference>
<dbReference type="EMBL" id="MCFI01000011">
    <property type="protein sequence ID" value="ORY81361.1"/>
    <property type="molecule type" value="Genomic_DNA"/>
</dbReference>
<evidence type="ECO:0000256" key="1">
    <source>
        <dbReference type="SAM" id="SignalP"/>
    </source>
</evidence>
<protein>
    <submittedName>
        <fullName evidence="2">Uncharacterized protein</fullName>
    </submittedName>
</protein>
<keyword evidence="3" id="KW-1185">Reference proteome</keyword>
<evidence type="ECO:0000313" key="3">
    <source>
        <dbReference type="Proteomes" id="UP000193685"/>
    </source>
</evidence>
<accession>A0A1Y2FBU3</accession>
<organism evidence="2 3">
    <name type="scientific">Protomyces lactucae-debilis</name>
    <dbReference type="NCBI Taxonomy" id="2754530"/>
    <lineage>
        <taxon>Eukaryota</taxon>
        <taxon>Fungi</taxon>
        <taxon>Dikarya</taxon>
        <taxon>Ascomycota</taxon>
        <taxon>Taphrinomycotina</taxon>
        <taxon>Taphrinomycetes</taxon>
        <taxon>Taphrinales</taxon>
        <taxon>Protomycetaceae</taxon>
        <taxon>Protomyces</taxon>
    </lineage>
</organism>
<evidence type="ECO:0000313" key="2">
    <source>
        <dbReference type="EMBL" id="ORY81361.1"/>
    </source>
</evidence>
<dbReference type="GeneID" id="63786036"/>
<proteinExistence type="predicted"/>
<comment type="caution">
    <text evidence="2">The sequence shown here is derived from an EMBL/GenBank/DDBJ whole genome shotgun (WGS) entry which is preliminary data.</text>
</comment>
<feature type="signal peptide" evidence="1">
    <location>
        <begin position="1"/>
        <end position="31"/>
    </location>
</feature>
<keyword evidence="1" id="KW-0732">Signal</keyword>
<dbReference type="Proteomes" id="UP000193685">
    <property type="component" value="Unassembled WGS sequence"/>
</dbReference>
<gene>
    <name evidence="2" type="ORF">BCR37DRAFT_380171</name>
</gene>
<name>A0A1Y2FBU3_PROLT</name>
<reference evidence="2 3" key="1">
    <citation type="submission" date="2016-07" db="EMBL/GenBank/DDBJ databases">
        <title>Pervasive Adenine N6-methylation of Active Genes in Fungi.</title>
        <authorList>
            <consortium name="DOE Joint Genome Institute"/>
            <person name="Mondo S.J."/>
            <person name="Dannebaum R.O."/>
            <person name="Kuo R.C."/>
            <person name="Labutti K."/>
            <person name="Haridas S."/>
            <person name="Kuo A."/>
            <person name="Salamov A."/>
            <person name="Ahrendt S.R."/>
            <person name="Lipzen A."/>
            <person name="Sullivan W."/>
            <person name="Andreopoulos W.B."/>
            <person name="Clum A."/>
            <person name="Lindquist E."/>
            <person name="Daum C."/>
            <person name="Ramamoorthy G.K."/>
            <person name="Gryganskyi A."/>
            <person name="Culley D."/>
            <person name="Magnuson J.K."/>
            <person name="James T.Y."/>
            <person name="O'Malley M.A."/>
            <person name="Stajich J.E."/>
            <person name="Spatafora J.W."/>
            <person name="Visel A."/>
            <person name="Grigoriev I.V."/>
        </authorList>
    </citation>
    <scope>NUCLEOTIDE SEQUENCE [LARGE SCALE GENOMIC DNA]</scope>
    <source>
        <strain evidence="2 3">12-1054</strain>
    </source>
</reference>
<dbReference type="AlphaFoldDB" id="A0A1Y2FBU3"/>